<evidence type="ECO:0000313" key="7">
    <source>
        <dbReference type="Proteomes" id="UP001232992"/>
    </source>
</evidence>
<comment type="caution">
    <text evidence="6">The sequence shown here is derived from an EMBL/GenBank/DDBJ whole genome shotgun (WGS) entry which is preliminary data.</text>
</comment>
<dbReference type="PANTHER" id="PTHR30469:SF11">
    <property type="entry name" value="BLL4320 PROTEIN"/>
    <property type="match status" value="1"/>
</dbReference>
<reference evidence="6 7" key="1">
    <citation type="submission" date="2023-01" db="EMBL/GenBank/DDBJ databases">
        <title>Novel diversity within Roseofilum (Cyanobacteria; Desertifilaceae) from marine benthic mats with descriptions of four novel species.</title>
        <authorList>
            <person name="Wang Y."/>
            <person name="Berthold D.E."/>
            <person name="Hu J."/>
            <person name="Lefler F.W."/>
            <person name="Laughinghouse H.D. IV."/>
        </authorList>
    </citation>
    <scope>NUCLEOTIDE SEQUENCE [LARGE SCALE GENOMIC DNA]</scope>
    <source>
        <strain evidence="6 7">BLCC-M143</strain>
    </source>
</reference>
<dbReference type="InterPro" id="IPR059052">
    <property type="entry name" value="HH_YbhG-like"/>
</dbReference>
<dbReference type="SUPFAM" id="SSF111369">
    <property type="entry name" value="HlyD-like secretion proteins"/>
    <property type="match status" value="2"/>
</dbReference>
<organism evidence="6 7">
    <name type="scientific">Roseofilum casamattae BLCC-M143</name>
    <dbReference type="NCBI Taxonomy" id="3022442"/>
    <lineage>
        <taxon>Bacteria</taxon>
        <taxon>Bacillati</taxon>
        <taxon>Cyanobacteriota</taxon>
        <taxon>Cyanophyceae</taxon>
        <taxon>Desertifilales</taxon>
        <taxon>Desertifilaceae</taxon>
        <taxon>Roseofilum</taxon>
        <taxon>Roseofilum casamattae</taxon>
    </lineage>
</organism>
<feature type="compositionally biased region" description="Low complexity" evidence="3">
    <location>
        <begin position="14"/>
        <end position="26"/>
    </location>
</feature>
<feature type="region of interest" description="Disordered" evidence="3">
    <location>
        <begin position="1"/>
        <end position="36"/>
    </location>
</feature>
<dbReference type="Pfam" id="PF25954">
    <property type="entry name" value="Beta-barrel_RND_2"/>
    <property type="match status" value="1"/>
</dbReference>
<dbReference type="RefSeq" id="WP_283759395.1">
    <property type="nucleotide sequence ID" value="NZ_JAQOSQ010000019.1"/>
</dbReference>
<feature type="domain" description="CusB-like beta-barrel" evidence="5">
    <location>
        <begin position="312"/>
        <end position="378"/>
    </location>
</feature>
<dbReference type="Gene3D" id="2.40.50.100">
    <property type="match status" value="2"/>
</dbReference>
<evidence type="ECO:0000313" key="6">
    <source>
        <dbReference type="EMBL" id="MDJ1184740.1"/>
    </source>
</evidence>
<evidence type="ECO:0000256" key="2">
    <source>
        <dbReference type="SAM" id="Coils"/>
    </source>
</evidence>
<dbReference type="EMBL" id="JAQOSQ010000019">
    <property type="protein sequence ID" value="MDJ1184740.1"/>
    <property type="molecule type" value="Genomic_DNA"/>
</dbReference>
<comment type="similarity">
    <text evidence="1">Belongs to the membrane fusion protein (MFP) (TC 8.A.1) family.</text>
</comment>
<dbReference type="Proteomes" id="UP001232992">
    <property type="component" value="Unassembled WGS sequence"/>
</dbReference>
<proteinExistence type="inferred from homology"/>
<accession>A0ABT7BZV2</accession>
<dbReference type="Pfam" id="PF25881">
    <property type="entry name" value="HH_YBHG"/>
    <property type="match status" value="1"/>
</dbReference>
<protein>
    <submittedName>
        <fullName evidence="6">Efflux RND transporter periplasmic adaptor subunit</fullName>
    </submittedName>
</protein>
<dbReference type="InterPro" id="IPR058792">
    <property type="entry name" value="Beta-barrel_RND_2"/>
</dbReference>
<keyword evidence="7" id="KW-1185">Reference proteome</keyword>
<dbReference type="NCBIfam" id="TIGR01730">
    <property type="entry name" value="RND_mfp"/>
    <property type="match status" value="1"/>
</dbReference>
<name>A0ABT7BZV2_9CYAN</name>
<evidence type="ECO:0000259" key="4">
    <source>
        <dbReference type="Pfam" id="PF25881"/>
    </source>
</evidence>
<dbReference type="PANTHER" id="PTHR30469">
    <property type="entry name" value="MULTIDRUG RESISTANCE PROTEIN MDTA"/>
    <property type="match status" value="1"/>
</dbReference>
<feature type="domain" description="YbhG-like alpha-helical hairpin" evidence="4">
    <location>
        <begin position="147"/>
        <end position="268"/>
    </location>
</feature>
<evidence type="ECO:0000256" key="3">
    <source>
        <dbReference type="SAM" id="MobiDB-lite"/>
    </source>
</evidence>
<dbReference type="InterPro" id="IPR006143">
    <property type="entry name" value="RND_pump_MFP"/>
</dbReference>
<evidence type="ECO:0000256" key="1">
    <source>
        <dbReference type="ARBA" id="ARBA00009477"/>
    </source>
</evidence>
<feature type="coiled-coil region" evidence="2">
    <location>
        <begin position="176"/>
        <end position="203"/>
    </location>
</feature>
<keyword evidence="2" id="KW-0175">Coiled coil</keyword>
<dbReference type="Gene3D" id="2.40.420.20">
    <property type="match status" value="1"/>
</dbReference>
<sequence>MTANVSDSSEEVAPPSATPFSPSSEPQSDGIPDTERSPKGNWRWMLLLLFLPIGLLAWRSPLLSSFAPTPVSEPVPEPRKALPVETQTLEPINSYQTDRAYTGELVARRRSELGFERSGTIITVLVDEGDVVSAGDAIAQLDTRAIEATRQQILAEKAEANATLLELKNGARAEDIAAARANVAEIEQQLALAERKTARRENLYLEGAISREDFDLEESNASALRYRLNQANSELDALLAGTRSEKIVAQAARVQQLDARLQSLEIDVSKSTIRAPFSGQVSDRFIDEGRVVSPGTPVIALIERGSLEARIGVPSATADTLQTGQTHSLEIGNQTLFSTITALLPELDSSSRTVTVVLDLAGNDRIRVGQTARLVLSETQAIQGFWVPSTALIPADRGLWSIYAIAPSEDPDTYIVARRDVEILHTEGDRALVRGTLQPGDRIIPSGTHRIVTGQQVTPIER</sequence>
<evidence type="ECO:0000259" key="5">
    <source>
        <dbReference type="Pfam" id="PF25954"/>
    </source>
</evidence>
<gene>
    <name evidence="6" type="ORF">PMH09_16245</name>
</gene>